<dbReference type="InterPro" id="IPR000276">
    <property type="entry name" value="GPCR_Rhodpsn"/>
</dbReference>
<dbReference type="GO" id="GO:0004930">
    <property type="term" value="F:G protein-coupled receptor activity"/>
    <property type="evidence" value="ECO:0007669"/>
    <property type="project" value="UniProtKB-KW"/>
</dbReference>
<feature type="transmembrane region" description="Helical" evidence="14">
    <location>
        <begin position="243"/>
        <end position="267"/>
    </location>
</feature>
<keyword evidence="11" id="KW-0325">Glycoprotein</keyword>
<evidence type="ECO:0000256" key="11">
    <source>
        <dbReference type="ARBA" id="ARBA00023180"/>
    </source>
</evidence>
<dbReference type="SUPFAM" id="SSF81321">
    <property type="entry name" value="Family A G protein-coupled receptor-like"/>
    <property type="match status" value="1"/>
</dbReference>
<keyword evidence="9" id="KW-1015">Disulfide bond</keyword>
<name>A0A803J7M8_XENTR</name>
<feature type="transmembrane region" description="Helical" evidence="14">
    <location>
        <begin position="279"/>
        <end position="298"/>
    </location>
</feature>
<keyword evidence="4 13" id="KW-0812">Transmembrane</keyword>
<protein>
    <recommendedName>
        <fullName evidence="14">Olfactory receptor</fullName>
    </recommendedName>
</protein>
<comment type="subcellular location">
    <subcellularLocation>
        <location evidence="1 14">Cell membrane</location>
        <topology evidence="1 14">Multi-pass membrane protein</topology>
    </subcellularLocation>
</comment>
<keyword evidence="5 14" id="KW-0552">Olfaction</keyword>
<dbReference type="GO" id="GO:0005886">
    <property type="term" value="C:plasma membrane"/>
    <property type="evidence" value="ECO:0007669"/>
    <property type="project" value="UniProtKB-SubCell"/>
</dbReference>
<comment type="similarity">
    <text evidence="13">Belongs to the G-protein coupled receptor 1 family.</text>
</comment>
<feature type="domain" description="G-protein coupled receptors family 1 profile" evidence="15">
    <location>
        <begin position="47"/>
        <end position="296"/>
    </location>
</feature>
<keyword evidence="10 13" id="KW-0675">Receptor</keyword>
<dbReference type="InterPro" id="IPR050939">
    <property type="entry name" value="Olfactory_GPCR1"/>
</dbReference>
<dbReference type="PROSITE" id="PS50262">
    <property type="entry name" value="G_PROTEIN_RECEP_F1_2"/>
    <property type="match status" value="1"/>
</dbReference>
<evidence type="ECO:0000256" key="8">
    <source>
        <dbReference type="ARBA" id="ARBA00023136"/>
    </source>
</evidence>
<evidence type="ECO:0000256" key="13">
    <source>
        <dbReference type="RuleBase" id="RU000688"/>
    </source>
</evidence>
<keyword evidence="6 14" id="KW-1133">Transmembrane helix</keyword>
<dbReference type="AlphaFoldDB" id="A0A803J7M8"/>
<dbReference type="InParanoid" id="A0A803J7M8"/>
<keyword evidence="3 14" id="KW-0716">Sensory transduction</keyword>
<keyword evidence="8 14" id="KW-0472">Membrane</keyword>
<reference evidence="16" key="2">
    <citation type="submission" date="2021-03" db="UniProtKB">
        <authorList>
            <consortium name="Ensembl"/>
        </authorList>
    </citation>
    <scope>IDENTIFICATION</scope>
</reference>
<evidence type="ECO:0000256" key="1">
    <source>
        <dbReference type="ARBA" id="ARBA00004651"/>
    </source>
</evidence>
<keyword evidence="2 14" id="KW-1003">Cell membrane</keyword>
<dbReference type="InterPro" id="IPR017452">
    <property type="entry name" value="GPCR_Rhodpsn_7TM"/>
</dbReference>
<evidence type="ECO:0000256" key="12">
    <source>
        <dbReference type="ARBA" id="ARBA00023224"/>
    </source>
</evidence>
<sequence length="316" mass="35155">MTILQEMGRNNQTFFQQIVLSGFQVPQSVKIPFFLLLFISYSVALSSNVTILTLVSSSPSLHHPMFFFLSHLSLSDIILTTSIVPTMLHGILRGELSMPIPACITQLQFLGIALTSECFILAVMSYDRYLAICNPFHYISVMDSKFQIWLVVCCWVLSFSISFLTVIFVSKLEFCGFNVNSHLFCDVAPLLQLSCSDTSAVELENLVVAIPTTLFPVLFITATYICIFVTILRIPSITGRQKAFSTCSSHLSVVAIFFGTLVALYVVPSNGHSLTANKVLSLLYAVITPLFNPMIYCLRNKEIKAALKKLVRCVCK</sequence>
<dbReference type="PRINTS" id="PR00237">
    <property type="entry name" value="GPCRRHODOPSN"/>
</dbReference>
<dbReference type="InterPro" id="IPR000725">
    <property type="entry name" value="Olfact_rcpt"/>
</dbReference>
<accession>A0A803J7M8</accession>
<feature type="transmembrane region" description="Helical" evidence="14">
    <location>
        <begin position="31"/>
        <end position="54"/>
    </location>
</feature>
<evidence type="ECO:0000256" key="5">
    <source>
        <dbReference type="ARBA" id="ARBA00022725"/>
    </source>
</evidence>
<keyword evidence="7 13" id="KW-0297">G-protein coupled receptor</keyword>
<evidence type="ECO:0000256" key="2">
    <source>
        <dbReference type="ARBA" id="ARBA00022475"/>
    </source>
</evidence>
<evidence type="ECO:0000256" key="7">
    <source>
        <dbReference type="ARBA" id="ARBA00023040"/>
    </source>
</evidence>
<dbReference type="Pfam" id="PF13853">
    <property type="entry name" value="7tm_4"/>
    <property type="match status" value="1"/>
</dbReference>
<evidence type="ECO:0000256" key="9">
    <source>
        <dbReference type="ARBA" id="ARBA00023157"/>
    </source>
</evidence>
<dbReference type="PANTHER" id="PTHR24242:SF419">
    <property type="entry name" value="OLFACTORY RECEPTOR"/>
    <property type="match status" value="1"/>
</dbReference>
<organism evidence="16">
    <name type="scientific">Xenopus tropicalis</name>
    <name type="common">Western clawed frog</name>
    <name type="synonym">Silurana tropicalis</name>
    <dbReference type="NCBI Taxonomy" id="8364"/>
    <lineage>
        <taxon>Eukaryota</taxon>
        <taxon>Metazoa</taxon>
        <taxon>Chordata</taxon>
        <taxon>Craniata</taxon>
        <taxon>Vertebrata</taxon>
        <taxon>Euteleostomi</taxon>
        <taxon>Amphibia</taxon>
        <taxon>Batrachia</taxon>
        <taxon>Anura</taxon>
        <taxon>Pipoidea</taxon>
        <taxon>Pipidae</taxon>
        <taxon>Xenopodinae</taxon>
        <taxon>Xenopus</taxon>
        <taxon>Silurana</taxon>
    </lineage>
</organism>
<dbReference type="PRINTS" id="PR00245">
    <property type="entry name" value="OLFACTORYR"/>
</dbReference>
<reference evidence="16" key="1">
    <citation type="journal article" date="2010" name="Science">
        <title>The genome of the Western clawed frog Xenopus tropicalis.</title>
        <authorList>
            <person name="Hellsten U."/>
            <person name="Harland R.M."/>
            <person name="Gilchrist M.J."/>
            <person name="Hendrix D."/>
            <person name="Jurka J."/>
            <person name="Kapitonov V."/>
            <person name="Ovcharenko I."/>
            <person name="Putnam N.H."/>
            <person name="Shu S."/>
            <person name="Taher L."/>
            <person name="Blitz I.L."/>
            <person name="Blumberg B."/>
            <person name="Dichmann D.S."/>
            <person name="Dubchak I."/>
            <person name="Amaya E."/>
            <person name="Detter J.C."/>
            <person name="Fletcher R."/>
            <person name="Gerhard D.S."/>
            <person name="Goodstein D."/>
            <person name="Graves T."/>
            <person name="Grigoriev I.V."/>
            <person name="Grimwood J."/>
            <person name="Kawashima T."/>
            <person name="Lindquist E."/>
            <person name="Lucas S.M."/>
            <person name="Mead P.E."/>
            <person name="Mitros T."/>
            <person name="Ogino H."/>
            <person name="Ohta Y."/>
            <person name="Poliakov A.V."/>
            <person name="Pollet N."/>
            <person name="Robert J."/>
            <person name="Salamov A."/>
            <person name="Sater A.K."/>
            <person name="Schmutz J."/>
            <person name="Terry A."/>
            <person name="Vize P.D."/>
            <person name="Warren W.C."/>
            <person name="Wells D."/>
            <person name="Wills A."/>
            <person name="Wilson R.K."/>
            <person name="Zimmerman L.B."/>
            <person name="Zorn A.M."/>
            <person name="Grainger R."/>
            <person name="Grammer T."/>
            <person name="Khokha M.K."/>
            <person name="Richardson P.M."/>
            <person name="Rokhsar D.S."/>
        </authorList>
    </citation>
    <scope>NUCLEOTIDE SEQUENCE [LARGE SCALE GENOMIC DNA]</scope>
    <source>
        <strain evidence="16">Nigerian</strain>
    </source>
</reference>
<feature type="transmembrane region" description="Helical" evidence="14">
    <location>
        <begin position="107"/>
        <end position="126"/>
    </location>
</feature>
<dbReference type="PROSITE" id="PS00237">
    <property type="entry name" value="G_PROTEIN_RECEP_F1_1"/>
    <property type="match status" value="1"/>
</dbReference>
<dbReference type="FunFam" id="1.20.1070.10:FF:000010">
    <property type="entry name" value="Olfactory receptor"/>
    <property type="match status" value="1"/>
</dbReference>
<feature type="transmembrane region" description="Helical" evidence="14">
    <location>
        <begin position="66"/>
        <end position="87"/>
    </location>
</feature>
<evidence type="ECO:0000256" key="6">
    <source>
        <dbReference type="ARBA" id="ARBA00022989"/>
    </source>
</evidence>
<keyword evidence="12 13" id="KW-0807">Transducer</keyword>
<dbReference type="GO" id="GO:0004984">
    <property type="term" value="F:olfactory receptor activity"/>
    <property type="evidence" value="ECO:0007669"/>
    <property type="project" value="InterPro"/>
</dbReference>
<evidence type="ECO:0000259" key="15">
    <source>
        <dbReference type="PROSITE" id="PS50262"/>
    </source>
</evidence>
<evidence type="ECO:0000256" key="14">
    <source>
        <dbReference type="RuleBase" id="RU363047"/>
    </source>
</evidence>
<feature type="transmembrane region" description="Helical" evidence="14">
    <location>
        <begin position="146"/>
        <end position="169"/>
    </location>
</feature>
<dbReference type="GeneTree" id="ENSGT01150000286948"/>
<feature type="transmembrane region" description="Helical" evidence="14">
    <location>
        <begin position="206"/>
        <end position="231"/>
    </location>
</feature>
<dbReference type="Gene3D" id="1.20.1070.10">
    <property type="entry name" value="Rhodopsin 7-helix transmembrane proteins"/>
    <property type="match status" value="1"/>
</dbReference>
<dbReference type="PANTHER" id="PTHR24242">
    <property type="entry name" value="G-PROTEIN COUPLED RECEPTOR"/>
    <property type="match status" value="1"/>
</dbReference>
<evidence type="ECO:0000256" key="4">
    <source>
        <dbReference type="ARBA" id="ARBA00022692"/>
    </source>
</evidence>
<evidence type="ECO:0000313" key="16">
    <source>
        <dbReference type="Ensembl" id="ENSXETP00000103856"/>
    </source>
</evidence>
<proteinExistence type="inferred from homology"/>
<dbReference type="Ensembl" id="ENSXETT00000123795">
    <property type="protein sequence ID" value="ENSXETP00000103856"/>
    <property type="gene ID" value="ENSXETG00000044857"/>
</dbReference>
<evidence type="ECO:0000256" key="3">
    <source>
        <dbReference type="ARBA" id="ARBA00022606"/>
    </source>
</evidence>
<evidence type="ECO:0000256" key="10">
    <source>
        <dbReference type="ARBA" id="ARBA00023170"/>
    </source>
</evidence>